<keyword evidence="1" id="KW-0472">Membrane</keyword>
<gene>
    <name evidence="2" type="ORF">Q4481_07315</name>
</gene>
<evidence type="ECO:0000313" key="2">
    <source>
        <dbReference type="EMBL" id="MDO6963762.1"/>
    </source>
</evidence>
<organism evidence="2 3">
    <name type="scientific">Rhizobium alvei</name>
    <dbReference type="NCBI Taxonomy" id="1132659"/>
    <lineage>
        <taxon>Bacteria</taxon>
        <taxon>Pseudomonadati</taxon>
        <taxon>Pseudomonadota</taxon>
        <taxon>Alphaproteobacteria</taxon>
        <taxon>Hyphomicrobiales</taxon>
        <taxon>Rhizobiaceae</taxon>
        <taxon>Rhizobium/Agrobacterium group</taxon>
        <taxon>Rhizobium</taxon>
    </lineage>
</organism>
<feature type="transmembrane region" description="Helical" evidence="1">
    <location>
        <begin position="110"/>
        <end position="129"/>
    </location>
</feature>
<protein>
    <submittedName>
        <fullName evidence="2">DUF6163 family protein</fullName>
    </submittedName>
</protein>
<accession>A0ABT8YJB5</accession>
<proteinExistence type="predicted"/>
<name>A0ABT8YJB5_9HYPH</name>
<feature type="transmembrane region" description="Helical" evidence="1">
    <location>
        <begin position="20"/>
        <end position="44"/>
    </location>
</feature>
<comment type="caution">
    <text evidence="2">The sequence shown here is derived from an EMBL/GenBank/DDBJ whole genome shotgun (WGS) entry which is preliminary data.</text>
</comment>
<keyword evidence="1" id="KW-1133">Transmembrane helix</keyword>
<dbReference type="InterPro" id="IPR046161">
    <property type="entry name" value="DUF6163"/>
</dbReference>
<dbReference type="EMBL" id="JAUOZU010000006">
    <property type="protein sequence ID" value="MDO6963762.1"/>
    <property type="molecule type" value="Genomic_DNA"/>
</dbReference>
<reference evidence="2" key="1">
    <citation type="journal article" date="2015" name="Int. J. Syst. Evol. Microbiol.">
        <title>Rhizobium alvei sp. nov., isolated from a freshwater river.</title>
        <authorList>
            <person name="Sheu S.Y."/>
            <person name="Huang H.W."/>
            <person name="Young C.C."/>
            <person name="Chen W.M."/>
        </authorList>
    </citation>
    <scope>NUCLEOTIDE SEQUENCE</scope>
    <source>
        <strain evidence="2">TNR-22</strain>
    </source>
</reference>
<dbReference type="RefSeq" id="WP_304375674.1">
    <property type="nucleotide sequence ID" value="NZ_JAUOZU010000006.1"/>
</dbReference>
<keyword evidence="1" id="KW-0812">Transmembrane</keyword>
<evidence type="ECO:0000256" key="1">
    <source>
        <dbReference type="SAM" id="Phobius"/>
    </source>
</evidence>
<evidence type="ECO:0000313" key="3">
    <source>
        <dbReference type="Proteomes" id="UP001174932"/>
    </source>
</evidence>
<reference evidence="2" key="2">
    <citation type="submission" date="2023-07" db="EMBL/GenBank/DDBJ databases">
        <authorList>
            <person name="Shen H."/>
        </authorList>
    </citation>
    <scope>NUCLEOTIDE SEQUENCE</scope>
    <source>
        <strain evidence="2">TNR-22</strain>
    </source>
</reference>
<feature type="transmembrane region" description="Helical" evidence="1">
    <location>
        <begin position="65"/>
        <end position="90"/>
    </location>
</feature>
<keyword evidence="3" id="KW-1185">Reference proteome</keyword>
<dbReference type="Pfam" id="PF19660">
    <property type="entry name" value="DUF6163"/>
    <property type="match status" value="1"/>
</dbReference>
<dbReference type="Proteomes" id="UP001174932">
    <property type="component" value="Unassembled WGS sequence"/>
</dbReference>
<sequence length="144" mass="15898">MTDEPLTTKRLFLPDLLMTVLLRGVALACLWYALNVWSGLIGYANGGADRFDLLGSDMKAAASTLAILYPVAAIGLWLRGSWGPVIWVVAAMVEIVKHEVYSEIFGADRIKVLVIAATALLYIALRIAIRVGRQNEYEHSLPRR</sequence>